<evidence type="ECO:0000313" key="2">
    <source>
        <dbReference type="EMBL" id="VDP91975.1"/>
    </source>
</evidence>
<dbReference type="PANTHER" id="PTHR22754:SF32">
    <property type="entry name" value="DISCO-INTERACTING PROTEIN 2"/>
    <property type="match status" value="1"/>
</dbReference>
<feature type="region of interest" description="Disordered" evidence="1">
    <location>
        <begin position="1"/>
        <end position="67"/>
    </location>
</feature>
<dbReference type="PANTHER" id="PTHR22754">
    <property type="entry name" value="DISCO-INTERACTING PROTEIN 2 DIP2 -RELATED"/>
    <property type="match status" value="1"/>
</dbReference>
<accession>A0A3P8IUK9</accession>
<keyword evidence="3" id="KW-1185">Reference proteome</keyword>
<gene>
    <name evidence="2" type="ORF">ECPE_LOCUS14703</name>
</gene>
<dbReference type="OrthoDB" id="69964at2759"/>
<feature type="compositionally biased region" description="Polar residues" evidence="1">
    <location>
        <begin position="148"/>
        <end position="168"/>
    </location>
</feature>
<sequence>MDPLVSRTHANPTERYEQIPPSSTESQLGPLNTHQPLAARLPLSSSTGNVERGPSIGPSDSMGMSSGDSFEQLAAQAAAQLGVTTSIDPGALGRMCSESPFTDTNPLSIPTHYSNTHTTHFTSTPGPGAKASSIPGGVNVFPAHLPNQHPTQSVASPMPTTSLTDQSASGLWMDSQLNRDHNDPWTNSPGYYANNSSTGEVSVGTSEFTSQSSTSYANDRMQSGVVCPNRVSEKIQQLVNTLKRPKRRPLPEYFLDEEDQILVRQVTDPSAPRPRGPQSQPLRGEELVVPSGLPRNLESALQRYAGLSCKAPVLTCLDVCGRPTQVLTYAKLLQVSS</sequence>
<dbReference type="EMBL" id="UZAN01058310">
    <property type="protein sequence ID" value="VDP91975.1"/>
    <property type="molecule type" value="Genomic_DNA"/>
</dbReference>
<feature type="compositionally biased region" description="Polar residues" evidence="1">
    <location>
        <begin position="20"/>
        <end position="35"/>
    </location>
</feature>
<dbReference type="AlphaFoldDB" id="A0A3P8IUK9"/>
<proteinExistence type="predicted"/>
<feature type="compositionally biased region" description="Low complexity" evidence="1">
    <location>
        <begin position="53"/>
        <end position="67"/>
    </location>
</feature>
<protein>
    <submittedName>
        <fullName evidence="2">Uncharacterized protein</fullName>
    </submittedName>
</protein>
<name>A0A3P8IUK9_9TREM</name>
<evidence type="ECO:0000256" key="1">
    <source>
        <dbReference type="SAM" id="MobiDB-lite"/>
    </source>
</evidence>
<evidence type="ECO:0000313" key="3">
    <source>
        <dbReference type="Proteomes" id="UP000272942"/>
    </source>
</evidence>
<reference evidence="2 3" key="1">
    <citation type="submission" date="2018-11" db="EMBL/GenBank/DDBJ databases">
        <authorList>
            <consortium name="Pathogen Informatics"/>
        </authorList>
    </citation>
    <scope>NUCLEOTIDE SEQUENCE [LARGE SCALE GENOMIC DNA]</scope>
    <source>
        <strain evidence="2 3">Egypt</strain>
    </source>
</reference>
<dbReference type="Proteomes" id="UP000272942">
    <property type="component" value="Unassembled WGS sequence"/>
</dbReference>
<organism evidence="2 3">
    <name type="scientific">Echinostoma caproni</name>
    <dbReference type="NCBI Taxonomy" id="27848"/>
    <lineage>
        <taxon>Eukaryota</taxon>
        <taxon>Metazoa</taxon>
        <taxon>Spiralia</taxon>
        <taxon>Lophotrochozoa</taxon>
        <taxon>Platyhelminthes</taxon>
        <taxon>Trematoda</taxon>
        <taxon>Digenea</taxon>
        <taxon>Plagiorchiida</taxon>
        <taxon>Echinostomata</taxon>
        <taxon>Echinostomatoidea</taxon>
        <taxon>Echinostomatidae</taxon>
        <taxon>Echinostoma</taxon>
    </lineage>
</organism>
<feature type="region of interest" description="Disordered" evidence="1">
    <location>
        <begin position="107"/>
        <end position="168"/>
    </location>
</feature>
<feature type="compositionally biased region" description="Polar residues" evidence="1">
    <location>
        <begin position="107"/>
        <end position="125"/>
    </location>
</feature>